<evidence type="ECO:0000259" key="1">
    <source>
        <dbReference type="Pfam" id="PF13304"/>
    </source>
</evidence>
<organism evidence="2 3">
    <name type="scientific">Nitratireductor thuwali</name>
    <dbReference type="NCBI Taxonomy" id="2267699"/>
    <lineage>
        <taxon>Bacteria</taxon>
        <taxon>Pseudomonadati</taxon>
        <taxon>Pseudomonadota</taxon>
        <taxon>Alphaproteobacteria</taxon>
        <taxon>Hyphomicrobiales</taxon>
        <taxon>Phyllobacteriaceae</taxon>
        <taxon>Nitratireductor</taxon>
    </lineage>
</organism>
<protein>
    <recommendedName>
        <fullName evidence="1">ATPase AAA-type core domain-containing protein</fullName>
    </recommendedName>
</protein>
<dbReference type="InterPro" id="IPR003959">
    <property type="entry name" value="ATPase_AAA_core"/>
</dbReference>
<dbReference type="PANTHER" id="PTHR32182">
    <property type="entry name" value="DNA REPLICATION AND REPAIR PROTEIN RECF"/>
    <property type="match status" value="1"/>
</dbReference>
<evidence type="ECO:0000313" key="2">
    <source>
        <dbReference type="EMBL" id="UUP16413.1"/>
    </source>
</evidence>
<dbReference type="InterPro" id="IPR014555">
    <property type="entry name" value="RecF-like"/>
</dbReference>
<dbReference type="PANTHER" id="PTHR32182:SF25">
    <property type="entry name" value="SLR1056 PROTEIN"/>
    <property type="match status" value="1"/>
</dbReference>
<accession>A0ABY5MGS3</accession>
<dbReference type="Proteomes" id="UP001342418">
    <property type="component" value="Chromosome"/>
</dbReference>
<dbReference type="PIRSF" id="PIRSF029347">
    <property type="entry name" value="RecF"/>
    <property type="match status" value="1"/>
</dbReference>
<proteinExistence type="predicted"/>
<keyword evidence="3" id="KW-1185">Reference proteome</keyword>
<dbReference type="RefSeq" id="WP_338528840.1">
    <property type="nucleotide sequence ID" value="NZ_CP030941.1"/>
</dbReference>
<gene>
    <name evidence="2" type="ORF">NTH_00859</name>
</gene>
<reference evidence="2 3" key="1">
    <citation type="submission" date="2018-07" db="EMBL/GenBank/DDBJ databases">
        <title>Genome sequence of Nitratireductor thuwali#1536.</title>
        <authorList>
            <person name="Michoud G."/>
            <person name="Merlino G."/>
            <person name="Sefrji F.O."/>
            <person name="Daffonchio D."/>
        </authorList>
    </citation>
    <scope>NUCLEOTIDE SEQUENCE [LARGE SCALE GENOMIC DNA]</scope>
    <source>
        <strain evidence="3">Nit1536</strain>
    </source>
</reference>
<dbReference type="InterPro" id="IPR027417">
    <property type="entry name" value="P-loop_NTPase"/>
</dbReference>
<dbReference type="Pfam" id="PF13304">
    <property type="entry name" value="AAA_21"/>
    <property type="match status" value="1"/>
</dbReference>
<dbReference type="Gene3D" id="3.40.50.300">
    <property type="entry name" value="P-loop containing nucleotide triphosphate hydrolases"/>
    <property type="match status" value="2"/>
</dbReference>
<dbReference type="SUPFAM" id="SSF52540">
    <property type="entry name" value="P-loop containing nucleoside triphosphate hydrolases"/>
    <property type="match status" value="1"/>
</dbReference>
<feature type="domain" description="ATPase AAA-type core" evidence="1">
    <location>
        <begin position="23"/>
        <end position="350"/>
    </location>
</feature>
<evidence type="ECO:0000313" key="3">
    <source>
        <dbReference type="Proteomes" id="UP001342418"/>
    </source>
</evidence>
<sequence>MILTLAVSGYRSLRELVLPLGRLNVVSGANGSGKSSLYRAIRLLAETAQGGVVGALAREGGLDSTLWAGPEQFSAAMKRGEQPVQGTVRKNPVSLKLGFADEDYGYAIDLGLLADDMGSAFARDPAIKAEAVWVGESLGRSNAFAERTRGHVSVRDEVGARRSVLTDLASYDSMMTHAADPRAAPELLYLRERMRAWRFYDHFRTDPEAASRLPQIGTRTPVLASDGSDLAAALRTIMEIGARDELETAIDDAFPGSRIEVSIDKGPFEVLMRQPGLLRPLRAAEFSDGTLRYLLLVAALLSPRPSSLLVLNEPETSLHPDLIRPLGRLIGQAAERSQVIVITHSAVLADALAEKEGAVAFTLAKELGETVVLEEHPRPPWAWPSR</sequence>
<dbReference type="EMBL" id="CP030941">
    <property type="protein sequence ID" value="UUP16413.1"/>
    <property type="molecule type" value="Genomic_DNA"/>
</dbReference>
<name>A0ABY5MGS3_9HYPH</name>